<keyword evidence="3" id="KW-0255">Endonuclease</keyword>
<evidence type="ECO:0000313" key="4">
    <source>
        <dbReference type="Proteomes" id="UP000198928"/>
    </source>
</evidence>
<dbReference type="GO" id="GO:0008270">
    <property type="term" value="F:zinc ion binding"/>
    <property type="evidence" value="ECO:0007669"/>
    <property type="project" value="InterPro"/>
</dbReference>
<dbReference type="OrthoDB" id="268590at2"/>
<proteinExistence type="predicted"/>
<keyword evidence="3" id="KW-0540">Nuclease</keyword>
<evidence type="ECO:0000313" key="3">
    <source>
        <dbReference type="EMBL" id="SFK73472.1"/>
    </source>
</evidence>
<dbReference type="CDD" id="cd00085">
    <property type="entry name" value="HNHc"/>
    <property type="match status" value="1"/>
</dbReference>
<evidence type="ECO:0000259" key="2">
    <source>
        <dbReference type="SMART" id="SM00507"/>
    </source>
</evidence>
<dbReference type="Pfam" id="PF01844">
    <property type="entry name" value="HNH"/>
    <property type="match status" value="1"/>
</dbReference>
<evidence type="ECO:0000256" key="1">
    <source>
        <dbReference type="SAM" id="MobiDB-lite"/>
    </source>
</evidence>
<dbReference type="InterPro" id="IPR002711">
    <property type="entry name" value="HNH"/>
</dbReference>
<gene>
    <name evidence="3" type="ORF">SAMN05192584_108178</name>
</gene>
<keyword evidence="3" id="KW-0378">Hydrolase</keyword>
<sequence>MPKGTAQARACAHCGEPITGRAPTAKYCQDLCARRAYSKARQADGRHKAYKSSQAAKEAQRRYHATRRETRPCQFCGTPYPTRKDHPTRFCTPRCAAQDRAAQATVTRKPKRSRRRYLAELKMQRAAHGTRGQRWVEGPCQRCGTRFVLLITGVPGAYCSRRCSKGSQRERRRAIQHNAFVEPVFRAKVYERDNWTCHICGKPVDRDAAAPHPLSPTIDHVVALAAGGKHSMANVKTAHRLCNSVKGDRPLTTRRF</sequence>
<protein>
    <submittedName>
        <fullName evidence="3">HNH endonuclease</fullName>
    </submittedName>
</protein>
<keyword evidence="4" id="KW-1185">Reference proteome</keyword>
<reference evidence="4" key="1">
    <citation type="submission" date="2016-10" db="EMBL/GenBank/DDBJ databases">
        <authorList>
            <person name="Varghese N."/>
            <person name="Submissions S."/>
        </authorList>
    </citation>
    <scope>NUCLEOTIDE SEQUENCE [LARGE SCALE GENOMIC DNA]</scope>
    <source>
        <strain evidence="4">PL19</strain>
    </source>
</reference>
<feature type="domain" description="HNH nuclease" evidence="2">
    <location>
        <begin position="184"/>
        <end position="244"/>
    </location>
</feature>
<dbReference type="Gene3D" id="1.10.30.50">
    <property type="match status" value="1"/>
</dbReference>
<dbReference type="SMART" id="SM00507">
    <property type="entry name" value="HNHc"/>
    <property type="match status" value="1"/>
</dbReference>
<dbReference type="Proteomes" id="UP000198928">
    <property type="component" value="Unassembled WGS sequence"/>
</dbReference>
<name>A0A1I4BXH8_9ACTN</name>
<dbReference type="InterPro" id="IPR003615">
    <property type="entry name" value="HNH_nuc"/>
</dbReference>
<dbReference type="AlphaFoldDB" id="A0A1I4BXH8"/>
<dbReference type="PANTHER" id="PTHR33877">
    <property type="entry name" value="SLL1193 PROTEIN"/>
    <property type="match status" value="1"/>
</dbReference>
<dbReference type="EMBL" id="FOSG01000008">
    <property type="protein sequence ID" value="SFK73472.1"/>
    <property type="molecule type" value="Genomic_DNA"/>
</dbReference>
<feature type="region of interest" description="Disordered" evidence="1">
    <location>
        <begin position="43"/>
        <end position="64"/>
    </location>
</feature>
<accession>A0A1I4BXH8</accession>
<dbReference type="GO" id="GO:0003676">
    <property type="term" value="F:nucleic acid binding"/>
    <property type="evidence" value="ECO:0007669"/>
    <property type="project" value="InterPro"/>
</dbReference>
<dbReference type="PANTHER" id="PTHR33877:SF2">
    <property type="entry name" value="OS07G0170200 PROTEIN"/>
    <property type="match status" value="1"/>
</dbReference>
<dbReference type="InterPro" id="IPR052892">
    <property type="entry name" value="NA-targeting_endonuclease"/>
</dbReference>
<dbReference type="GO" id="GO:0004519">
    <property type="term" value="F:endonuclease activity"/>
    <property type="evidence" value="ECO:0007669"/>
    <property type="project" value="UniProtKB-KW"/>
</dbReference>
<organism evidence="3 4">
    <name type="scientific">Streptomyces pini</name>
    <dbReference type="NCBI Taxonomy" id="1520580"/>
    <lineage>
        <taxon>Bacteria</taxon>
        <taxon>Bacillati</taxon>
        <taxon>Actinomycetota</taxon>
        <taxon>Actinomycetes</taxon>
        <taxon>Kitasatosporales</taxon>
        <taxon>Streptomycetaceae</taxon>
        <taxon>Streptomyces</taxon>
    </lineage>
</organism>